<evidence type="ECO:0000313" key="3">
    <source>
        <dbReference type="Proteomes" id="UP000240481"/>
    </source>
</evidence>
<dbReference type="InterPro" id="IPR005590">
    <property type="entry name" value="DUF333"/>
</dbReference>
<feature type="chain" id="PRO_5015659786" evidence="1">
    <location>
        <begin position="30"/>
        <end position="267"/>
    </location>
</feature>
<feature type="signal peptide" evidence="1">
    <location>
        <begin position="1"/>
        <end position="29"/>
    </location>
</feature>
<name>A0A2T3P350_9GAMM</name>
<dbReference type="PANTHER" id="PTHR38008">
    <property type="entry name" value="HEMOLYSIN-RELATED"/>
    <property type="match status" value="1"/>
</dbReference>
<reference evidence="2 3" key="1">
    <citation type="submission" date="2018-01" db="EMBL/GenBank/DDBJ databases">
        <title>Whole genome sequencing of Histamine producing bacteria.</title>
        <authorList>
            <person name="Butler K."/>
        </authorList>
    </citation>
    <scope>NUCLEOTIDE SEQUENCE [LARGE SCALE GENOMIC DNA]</scope>
    <source>
        <strain evidence="2 3">DSM 24669</strain>
    </source>
</reference>
<protein>
    <submittedName>
        <fullName evidence="2">DUF333 domain-containing protein</fullName>
    </submittedName>
</protein>
<dbReference type="Pfam" id="PF03891">
    <property type="entry name" value="DUF333"/>
    <property type="match status" value="4"/>
</dbReference>
<organism evidence="2 3">
    <name type="scientific">Photobacterium swingsii</name>
    <dbReference type="NCBI Taxonomy" id="680026"/>
    <lineage>
        <taxon>Bacteria</taxon>
        <taxon>Pseudomonadati</taxon>
        <taxon>Pseudomonadota</taxon>
        <taxon>Gammaproteobacteria</taxon>
        <taxon>Vibrionales</taxon>
        <taxon>Vibrionaceae</taxon>
        <taxon>Photobacterium</taxon>
    </lineage>
</organism>
<dbReference type="EMBL" id="PYLZ01000010">
    <property type="protein sequence ID" value="PSW22913.1"/>
    <property type="molecule type" value="Genomic_DNA"/>
</dbReference>
<evidence type="ECO:0000313" key="2">
    <source>
        <dbReference type="EMBL" id="PSW22913.1"/>
    </source>
</evidence>
<comment type="caution">
    <text evidence="2">The sequence shown here is derived from an EMBL/GenBank/DDBJ whole genome shotgun (WGS) entry which is preliminary data.</text>
</comment>
<evidence type="ECO:0000256" key="1">
    <source>
        <dbReference type="SAM" id="SignalP"/>
    </source>
</evidence>
<dbReference type="PROSITE" id="PS51257">
    <property type="entry name" value="PROKAR_LIPOPROTEIN"/>
    <property type="match status" value="1"/>
</dbReference>
<dbReference type="PANTHER" id="PTHR38008:SF2">
    <property type="entry name" value="HEMOLYSIN"/>
    <property type="match status" value="1"/>
</dbReference>
<dbReference type="AlphaFoldDB" id="A0A2T3P350"/>
<dbReference type="OrthoDB" id="148878at2"/>
<keyword evidence="3" id="KW-1185">Reference proteome</keyword>
<sequence>MIVKQNSIGFLLMKKTLLFVLLATVGLTACSEAEKPQENMPSMANPASEFCVEQGGEVVMKNEDGGQVGYCKLSDGRLIEEWTFMNEHNGDKVEQPIGMANPSAVFCEEQGGTYINKDGENGQVGFCKLTDGTEVEAWEYFCANSEGSQAVSREVLIGMANPASVFCEEQGGVSIIKDEADGQVGYCQLADGTEVEEWEFFNKHHVDAEQPMRGMADPSAVFCEEQGGEYLIGENADGQFGQCKLLDGTLVDSWEYYRAEHKDDTKK</sequence>
<gene>
    <name evidence="2" type="ORF">C9I94_17155</name>
</gene>
<dbReference type="Proteomes" id="UP000240481">
    <property type="component" value="Unassembled WGS sequence"/>
</dbReference>
<proteinExistence type="predicted"/>
<keyword evidence="1" id="KW-0732">Signal</keyword>
<accession>A0A2T3P350</accession>